<keyword evidence="3 9" id="KW-0813">Transport</keyword>
<name>A0A2N3IB03_9BACT</name>
<feature type="transmembrane region" description="Helical" evidence="9">
    <location>
        <begin position="254"/>
        <end position="275"/>
    </location>
</feature>
<dbReference type="InterPro" id="IPR013525">
    <property type="entry name" value="ABC2_TM"/>
</dbReference>
<dbReference type="Proteomes" id="UP000233387">
    <property type="component" value="Unassembled WGS sequence"/>
</dbReference>
<dbReference type="RefSeq" id="WP_101359360.1">
    <property type="nucleotide sequence ID" value="NZ_NKXO01000035.1"/>
</dbReference>
<dbReference type="PROSITE" id="PS51012">
    <property type="entry name" value="ABC_TM2"/>
    <property type="match status" value="1"/>
</dbReference>
<evidence type="ECO:0000256" key="7">
    <source>
        <dbReference type="ARBA" id="ARBA00022989"/>
    </source>
</evidence>
<dbReference type="GO" id="GO:0140359">
    <property type="term" value="F:ABC-type transporter activity"/>
    <property type="evidence" value="ECO:0007669"/>
    <property type="project" value="InterPro"/>
</dbReference>
<evidence type="ECO:0000256" key="2">
    <source>
        <dbReference type="ARBA" id="ARBA00007783"/>
    </source>
</evidence>
<evidence type="ECO:0000256" key="5">
    <source>
        <dbReference type="ARBA" id="ARBA00022519"/>
    </source>
</evidence>
<dbReference type="GO" id="GO:0015920">
    <property type="term" value="P:lipopolysaccharide transport"/>
    <property type="evidence" value="ECO:0007669"/>
    <property type="project" value="TreeGrafter"/>
</dbReference>
<dbReference type="PANTHER" id="PTHR30413:SF8">
    <property type="entry name" value="TRANSPORT PERMEASE PROTEIN"/>
    <property type="match status" value="1"/>
</dbReference>
<dbReference type="Pfam" id="PF01061">
    <property type="entry name" value="ABC2_membrane"/>
    <property type="match status" value="1"/>
</dbReference>
<keyword evidence="8 9" id="KW-0472">Membrane</keyword>
<gene>
    <name evidence="11" type="ORF">Rain11_2092</name>
</gene>
<feature type="transmembrane region" description="Helical" evidence="9">
    <location>
        <begin position="228"/>
        <end position="248"/>
    </location>
</feature>
<evidence type="ECO:0000256" key="6">
    <source>
        <dbReference type="ARBA" id="ARBA00022692"/>
    </source>
</evidence>
<dbReference type="GO" id="GO:0005886">
    <property type="term" value="C:plasma membrane"/>
    <property type="evidence" value="ECO:0007669"/>
    <property type="project" value="UniProtKB-SubCell"/>
</dbReference>
<comment type="similarity">
    <text evidence="2 9">Belongs to the ABC-2 integral membrane protein family.</text>
</comment>
<keyword evidence="7 9" id="KW-1133">Transmembrane helix</keyword>
<comment type="caution">
    <text evidence="11">The sequence shown here is derived from an EMBL/GenBank/DDBJ whole genome shotgun (WGS) entry which is preliminary data.</text>
</comment>
<protein>
    <recommendedName>
        <fullName evidence="9">Transport permease protein</fullName>
    </recommendedName>
</protein>
<dbReference type="InterPro" id="IPR047817">
    <property type="entry name" value="ABC2_TM_bact-type"/>
</dbReference>
<feature type="transmembrane region" description="Helical" evidence="9">
    <location>
        <begin position="166"/>
        <end position="192"/>
    </location>
</feature>
<dbReference type="AlphaFoldDB" id="A0A2N3IB03"/>
<evidence type="ECO:0000256" key="9">
    <source>
        <dbReference type="RuleBase" id="RU361157"/>
    </source>
</evidence>
<evidence type="ECO:0000313" key="12">
    <source>
        <dbReference type="Proteomes" id="UP000233387"/>
    </source>
</evidence>
<dbReference type="EMBL" id="NKXO01000035">
    <property type="protein sequence ID" value="PKQ67413.1"/>
    <property type="molecule type" value="Genomic_DNA"/>
</dbReference>
<feature type="transmembrane region" description="Helical" evidence="9">
    <location>
        <begin position="198"/>
        <end position="216"/>
    </location>
</feature>
<organism evidence="11 12">
    <name type="scientific">Raineya orbicola</name>
    <dbReference type="NCBI Taxonomy" id="2016530"/>
    <lineage>
        <taxon>Bacteria</taxon>
        <taxon>Pseudomonadati</taxon>
        <taxon>Bacteroidota</taxon>
        <taxon>Cytophagia</taxon>
        <taxon>Cytophagales</taxon>
        <taxon>Raineyaceae</taxon>
        <taxon>Raineya</taxon>
    </lineage>
</organism>
<dbReference type="OrthoDB" id="9786910at2"/>
<evidence type="ECO:0000256" key="1">
    <source>
        <dbReference type="ARBA" id="ARBA00004429"/>
    </source>
</evidence>
<keyword evidence="12" id="KW-1185">Reference proteome</keyword>
<keyword evidence="6 9" id="KW-0812">Transmembrane</keyword>
<feature type="transmembrane region" description="Helical" evidence="9">
    <location>
        <begin position="54"/>
        <end position="75"/>
    </location>
</feature>
<accession>A0A2N3IB03</accession>
<keyword evidence="5" id="KW-0997">Cell inner membrane</keyword>
<evidence type="ECO:0000256" key="8">
    <source>
        <dbReference type="ARBA" id="ARBA00023136"/>
    </source>
</evidence>
<evidence type="ECO:0000256" key="3">
    <source>
        <dbReference type="ARBA" id="ARBA00022448"/>
    </source>
</evidence>
<reference evidence="11 12" key="1">
    <citation type="submission" date="2017-06" db="EMBL/GenBank/DDBJ databases">
        <title>Raineya orbicola gen. nov., sp. nov. a slightly thermophilic bacterium of the phylum Bacteroidetes and the description of Raineyaceae fam. nov.</title>
        <authorList>
            <person name="Albuquerque L."/>
            <person name="Polonia A.R.M."/>
            <person name="Barroso C."/>
            <person name="Froufe H.J.C."/>
            <person name="Lage O."/>
            <person name="Lobo-Da-Cunha A."/>
            <person name="Egas C."/>
            <person name="Da Costa M.S."/>
        </authorList>
    </citation>
    <scope>NUCLEOTIDE SEQUENCE [LARGE SCALE GENOMIC DNA]</scope>
    <source>
        <strain evidence="11 12">SPSPC-11</strain>
    </source>
</reference>
<evidence type="ECO:0000256" key="4">
    <source>
        <dbReference type="ARBA" id="ARBA00022475"/>
    </source>
</evidence>
<proteinExistence type="inferred from homology"/>
<feature type="domain" description="ABC transmembrane type-2" evidence="10">
    <location>
        <begin position="51"/>
        <end position="278"/>
    </location>
</feature>
<feature type="transmembrane region" description="Helical" evidence="9">
    <location>
        <begin position="131"/>
        <end position="154"/>
    </location>
</feature>
<evidence type="ECO:0000313" key="11">
    <source>
        <dbReference type="EMBL" id="PKQ67413.1"/>
    </source>
</evidence>
<keyword evidence="4 9" id="KW-1003">Cell membrane</keyword>
<sequence length="286" mass="32738">MSQQHQEEWTEIISPKTKWFDINLSELWRYRDLIGLFVYRDFVALYKQTILGPLWHIIQPLFTTIVFSIIFGNIAKIQTDGIPHFLFYLCSITIWNYFASSLNSTSNVFVSNAGIFGKVYFPRLTVPVANVISGFLAFGIQFLLFLSVYLYFWLWQGNTAIQPNWYILLVPVFAFNMALLGLGMGIIVSSLTTKYRDLTHAVGFGVQLLMYVSGVIHPLSYISEENRYLVLLNPIFGIVEGFRFAFFGQGVFEISMLLYSLAVSSVIFVIGVALFHKVEKNFMDTV</sequence>
<feature type="transmembrane region" description="Helical" evidence="9">
    <location>
        <begin position="82"/>
        <end position="99"/>
    </location>
</feature>
<dbReference type="PANTHER" id="PTHR30413">
    <property type="entry name" value="INNER MEMBRANE TRANSPORT PERMEASE"/>
    <property type="match status" value="1"/>
</dbReference>
<comment type="subcellular location">
    <subcellularLocation>
        <location evidence="1">Cell inner membrane</location>
        <topology evidence="1">Multi-pass membrane protein</topology>
    </subcellularLocation>
    <subcellularLocation>
        <location evidence="9">Cell membrane</location>
        <topology evidence="9">Multi-pass membrane protein</topology>
    </subcellularLocation>
</comment>
<evidence type="ECO:0000259" key="10">
    <source>
        <dbReference type="PROSITE" id="PS51012"/>
    </source>
</evidence>